<dbReference type="Gene3D" id="3.30.470.20">
    <property type="entry name" value="ATP-grasp fold, B domain"/>
    <property type="match status" value="1"/>
</dbReference>
<dbReference type="InterPro" id="IPR004344">
    <property type="entry name" value="TTL/TTLL_fam"/>
</dbReference>
<feature type="region of interest" description="Disordered" evidence="9">
    <location>
        <begin position="1076"/>
        <end position="1097"/>
    </location>
</feature>
<dbReference type="Proteomes" id="UP001066276">
    <property type="component" value="Chromosome 9"/>
</dbReference>
<comment type="caution">
    <text evidence="10">The sequence shown here is derived from an EMBL/GenBank/DDBJ whole genome shotgun (WGS) entry which is preliminary data.</text>
</comment>
<dbReference type="GO" id="GO:0005930">
    <property type="term" value="C:axoneme"/>
    <property type="evidence" value="ECO:0007669"/>
    <property type="project" value="TreeGrafter"/>
</dbReference>
<keyword evidence="2" id="KW-0963">Cytoplasm</keyword>
<feature type="compositionally biased region" description="Basic residues" evidence="9">
    <location>
        <begin position="423"/>
        <end position="434"/>
    </location>
</feature>
<keyword evidence="6" id="KW-0966">Cell projection</keyword>
<evidence type="ECO:0000313" key="11">
    <source>
        <dbReference type="Proteomes" id="UP001066276"/>
    </source>
</evidence>
<evidence type="ECO:0000256" key="6">
    <source>
        <dbReference type="ARBA" id="ARBA00022846"/>
    </source>
</evidence>
<feature type="compositionally biased region" description="Low complexity" evidence="9">
    <location>
        <begin position="339"/>
        <end position="353"/>
    </location>
</feature>
<evidence type="ECO:0000256" key="7">
    <source>
        <dbReference type="ARBA" id="ARBA00023212"/>
    </source>
</evidence>
<keyword evidence="3" id="KW-0436">Ligase</keyword>
<keyword evidence="6" id="KW-0282">Flagellum</keyword>
<evidence type="ECO:0000313" key="10">
    <source>
        <dbReference type="EMBL" id="KAJ1111210.1"/>
    </source>
</evidence>
<dbReference type="GO" id="GO:0070736">
    <property type="term" value="F:protein-glycine ligase activity, initiating"/>
    <property type="evidence" value="ECO:0007669"/>
    <property type="project" value="TreeGrafter"/>
</dbReference>
<accession>A0AAV7N5B3</accession>
<feature type="compositionally biased region" description="Low complexity" evidence="9">
    <location>
        <begin position="30"/>
        <end position="48"/>
    </location>
</feature>
<feature type="compositionally biased region" description="Basic and acidic residues" evidence="9">
    <location>
        <begin position="1119"/>
        <end position="1135"/>
    </location>
</feature>
<evidence type="ECO:0000256" key="1">
    <source>
        <dbReference type="ARBA" id="ARBA00004611"/>
    </source>
</evidence>
<feature type="compositionally biased region" description="Polar residues" evidence="9">
    <location>
        <begin position="662"/>
        <end position="680"/>
    </location>
</feature>
<comment type="catalytic activity">
    <reaction evidence="8">
        <text>L-glutamyl-[protein] + glycine + ATP = glycyl-L-glutamyl-[protein] + ADP + phosphate + H(+)</text>
        <dbReference type="Rhea" id="RHEA:67180"/>
        <dbReference type="Rhea" id="RHEA-COMP:10208"/>
        <dbReference type="Rhea" id="RHEA-COMP:17207"/>
        <dbReference type="ChEBI" id="CHEBI:15378"/>
        <dbReference type="ChEBI" id="CHEBI:29973"/>
        <dbReference type="ChEBI" id="CHEBI:30616"/>
        <dbReference type="ChEBI" id="CHEBI:43474"/>
        <dbReference type="ChEBI" id="CHEBI:57305"/>
        <dbReference type="ChEBI" id="CHEBI:167890"/>
        <dbReference type="ChEBI" id="CHEBI:456216"/>
    </reaction>
    <physiologicalReaction direction="left-to-right" evidence="8">
        <dbReference type="Rhea" id="RHEA:67181"/>
    </physiologicalReaction>
</comment>
<evidence type="ECO:0000256" key="3">
    <source>
        <dbReference type="ARBA" id="ARBA00022598"/>
    </source>
</evidence>
<evidence type="ECO:0000256" key="9">
    <source>
        <dbReference type="SAM" id="MobiDB-lite"/>
    </source>
</evidence>
<name>A0AAV7N5B3_PLEWA</name>
<dbReference type="SUPFAM" id="SSF56059">
    <property type="entry name" value="Glutathione synthetase ATP-binding domain-like"/>
    <property type="match status" value="1"/>
</dbReference>
<feature type="compositionally biased region" description="Acidic residues" evidence="9">
    <location>
        <begin position="517"/>
        <end position="549"/>
    </location>
</feature>
<feature type="region of interest" description="Disordered" evidence="9">
    <location>
        <begin position="1112"/>
        <end position="1135"/>
    </location>
</feature>
<protein>
    <submittedName>
        <fullName evidence="10">Uncharacterized protein</fullName>
    </submittedName>
</protein>
<feature type="region of interest" description="Disordered" evidence="9">
    <location>
        <begin position="660"/>
        <end position="688"/>
    </location>
</feature>
<dbReference type="EMBL" id="JANPWB010000013">
    <property type="protein sequence ID" value="KAJ1111210.1"/>
    <property type="molecule type" value="Genomic_DNA"/>
</dbReference>
<dbReference type="PROSITE" id="PS51221">
    <property type="entry name" value="TTL"/>
    <property type="match status" value="1"/>
</dbReference>
<evidence type="ECO:0000256" key="2">
    <source>
        <dbReference type="ARBA" id="ARBA00022490"/>
    </source>
</evidence>
<sequence length="1297" mass="141805">MPTDCASPTCMSATPTANAKPLAGCGTPATDCPSTSDSTSDVSDRTNTPPVTVPAGAVCATTDGRGGKKNGRNKGAAGGTEVLLLVIKVLLVGTEALLIETEVLQVGAEALLIGTEVLLLAIEVLMEGSELLLLGTEVLLEETEVLLVGTEALRVGPEVLLVGIKVLLVGAEVLLLAIKVLLVGTEMLLLDSAITTSSASPIASTMPTDCASPTCMSATPTANAKPLAGCDTPATDCPSTSDSTSDVSDRTNTPPVTVPAGAVCATTDGRGGLEDRGPCCFQSPAVADVSSTGATEQDSAITTSSASPIASTMPTDCASPTCMSATPTANAKPLAGCGTPATDCPSTSDSTSDVSDRINTPPVTVPAGAVCATTDGRGDLEDRGPCCFQSPAVADVSSTSATEQDGKEMTEEPVVPQQEKPSHSHVSRKGHPEKHKQEGHTVSQTEGRIRRISYGVIINTERLKHAKLLAEKSIKQKKIFTVHGPYPVIRSALRSRGWVEKKFPKVPKPAHRKDKPADEEMEDADGDDSADYDDDDAAEEDERDEDPDGTYDLLSRLVRNEMPYFIWTTRRDSYDCRFLKKEQMMNHYARAGSFTTKVGLCLNLRNLHWFDVADPDTFFPRCYRLGATDEKRAFIEDFWLTAARGILKRVVKQVWKVEPPAQNGTEGDSTPNTKPPNGSKRTNKKKAGGRVPGRLIETALQACERYLNSLEHNDIDSEASSSAMTNTDWEEFLHNYYRVIHDGAILDQADYYATQCEYVLEQLEAVNPQLNIEGERNIWIIKPGAKSRGRGIICMDRLEEMLKLVDGDAMIVKDGKWVVQKYIERPLLLFGTKFDLRQWFLVTDWNPLTIWFYRESYIRFSTQPFSLENLDTSIHLCNNSIQKHFENSMRRHPKVPADNMWSSEQFRAYLQEQESRDVWTEVIVPGMKAAVIYAMQTAQDVVEFRKNSFELYGADFMFGENFHPWLIEINASPTMAPSTVVTTRLCGSVQEDTLRVVIDRKQDRNCDIGGFELIFKQPAVDVPQYVGINLMVEGLTVRKPHALCQRHAVGQGVAMGSMRTRRYSYKASAAYTTAMTGPQHNNKHASAAPLSSSPPFGKSALVMRDHRPIPRVKTAAPGKENKAKFESEPKSPAETMDHLRHAGKVVSQRREEKTLPHGTAVFKGEILGPPRLRMLTAPKLTQRSHMEKPPKLKLSQAPREACCLGVRFASLDTGDFQVLKKARCTALPEIPKMPCLYCKGGRSMTNLHQQCTCSKQGVHASKTPRLQWPKGVSLIKYQDEHGPLAARGTALLLSLQL</sequence>
<keyword evidence="4" id="KW-0547">Nucleotide-binding</keyword>
<dbReference type="InterPro" id="IPR051437">
    <property type="entry name" value="TTLL_monoglycylase"/>
</dbReference>
<feature type="region of interest" description="Disordered" evidence="9">
    <location>
        <begin position="231"/>
        <end position="255"/>
    </location>
</feature>
<dbReference type="Pfam" id="PF03133">
    <property type="entry name" value="TTL"/>
    <property type="match status" value="1"/>
</dbReference>
<dbReference type="GO" id="GO:0003341">
    <property type="term" value="P:cilium movement"/>
    <property type="evidence" value="ECO:0007669"/>
    <property type="project" value="TreeGrafter"/>
</dbReference>
<proteinExistence type="predicted"/>
<keyword evidence="11" id="KW-1185">Reference proteome</keyword>
<keyword evidence="6" id="KW-0969">Cilium</keyword>
<evidence type="ECO:0000256" key="5">
    <source>
        <dbReference type="ARBA" id="ARBA00022840"/>
    </source>
</evidence>
<keyword evidence="5" id="KW-0067">ATP-binding</keyword>
<gene>
    <name evidence="10" type="ORF">NDU88_008546</name>
</gene>
<dbReference type="PANTHER" id="PTHR45870:SF2">
    <property type="entry name" value="TUBULIN MONOGLYCYLASE TTLL3"/>
    <property type="match status" value="1"/>
</dbReference>
<dbReference type="GO" id="GO:0005524">
    <property type="term" value="F:ATP binding"/>
    <property type="evidence" value="ECO:0007669"/>
    <property type="project" value="UniProtKB-KW"/>
</dbReference>
<feature type="region of interest" description="Disordered" evidence="9">
    <location>
        <begin position="504"/>
        <end position="550"/>
    </location>
</feature>
<evidence type="ECO:0000256" key="8">
    <source>
        <dbReference type="ARBA" id="ARBA00048944"/>
    </source>
</evidence>
<reference evidence="10" key="1">
    <citation type="journal article" date="2022" name="bioRxiv">
        <title>Sequencing and chromosome-scale assembly of the giantPleurodeles waltlgenome.</title>
        <authorList>
            <person name="Brown T."/>
            <person name="Elewa A."/>
            <person name="Iarovenko S."/>
            <person name="Subramanian E."/>
            <person name="Araus A.J."/>
            <person name="Petzold A."/>
            <person name="Susuki M."/>
            <person name="Suzuki K.-i.T."/>
            <person name="Hayashi T."/>
            <person name="Toyoda A."/>
            <person name="Oliveira C."/>
            <person name="Osipova E."/>
            <person name="Leigh N.D."/>
            <person name="Simon A."/>
            <person name="Yun M.H."/>
        </authorList>
    </citation>
    <scope>NUCLEOTIDE SEQUENCE</scope>
    <source>
        <strain evidence="10">20211129_DDA</strain>
        <tissue evidence="10">Liver</tissue>
    </source>
</reference>
<feature type="compositionally biased region" description="Low complexity" evidence="9">
    <location>
        <begin position="231"/>
        <end position="246"/>
    </location>
</feature>
<feature type="region of interest" description="Disordered" evidence="9">
    <location>
        <begin position="25"/>
        <end position="52"/>
    </location>
</feature>
<feature type="compositionally biased region" description="Low complexity" evidence="9">
    <location>
        <begin position="1085"/>
        <end position="1095"/>
    </location>
</feature>
<feature type="compositionally biased region" description="Basic residues" evidence="9">
    <location>
        <begin position="504"/>
        <end position="514"/>
    </location>
</feature>
<keyword evidence="7" id="KW-0206">Cytoskeleton</keyword>
<comment type="subcellular location">
    <subcellularLocation>
        <location evidence="1">Cytoplasm</location>
        <location evidence="1">Cytoskeleton</location>
        <location evidence="1">Flagellum axoneme</location>
    </subcellularLocation>
</comment>
<feature type="region of interest" description="Disordered" evidence="9">
    <location>
        <begin position="389"/>
        <end position="447"/>
    </location>
</feature>
<organism evidence="10 11">
    <name type="scientific">Pleurodeles waltl</name>
    <name type="common">Iberian ribbed newt</name>
    <dbReference type="NCBI Taxonomy" id="8319"/>
    <lineage>
        <taxon>Eukaryota</taxon>
        <taxon>Metazoa</taxon>
        <taxon>Chordata</taxon>
        <taxon>Craniata</taxon>
        <taxon>Vertebrata</taxon>
        <taxon>Euteleostomi</taxon>
        <taxon>Amphibia</taxon>
        <taxon>Batrachia</taxon>
        <taxon>Caudata</taxon>
        <taxon>Salamandroidea</taxon>
        <taxon>Salamandridae</taxon>
        <taxon>Pleurodelinae</taxon>
        <taxon>Pleurodeles</taxon>
    </lineage>
</organism>
<evidence type="ECO:0000256" key="4">
    <source>
        <dbReference type="ARBA" id="ARBA00022741"/>
    </source>
</evidence>
<feature type="region of interest" description="Disordered" evidence="9">
    <location>
        <begin position="338"/>
        <end position="361"/>
    </location>
</feature>
<dbReference type="PANTHER" id="PTHR45870">
    <property type="entry name" value="TUBULIN MONOGLYCYLASE TTLL3"/>
    <property type="match status" value="1"/>
</dbReference>
<dbReference type="FunFam" id="3.30.470.20:FF:000032">
    <property type="entry name" value="tubulin monoglycylase TTLL3 isoform X2"/>
    <property type="match status" value="1"/>
</dbReference>
<dbReference type="GO" id="GO:0060271">
    <property type="term" value="P:cilium assembly"/>
    <property type="evidence" value="ECO:0007669"/>
    <property type="project" value="TreeGrafter"/>
</dbReference>
<dbReference type="GO" id="GO:0015630">
    <property type="term" value="C:microtubule cytoskeleton"/>
    <property type="evidence" value="ECO:0007669"/>
    <property type="project" value="TreeGrafter"/>
</dbReference>